<dbReference type="EMBL" id="DF238840">
    <property type="protein sequence ID" value="GAF26228.1"/>
    <property type="molecule type" value="Genomic_DNA"/>
</dbReference>
<gene>
    <name evidence="1" type="ORF">MTY_1567</name>
</gene>
<name>A0A0S6UD76_NEOTH</name>
<dbReference type="Proteomes" id="UP000063718">
    <property type="component" value="Unassembled WGS sequence"/>
</dbReference>
<organism evidence="1">
    <name type="scientific">Moorella thermoacetica Y72</name>
    <dbReference type="NCBI Taxonomy" id="1325331"/>
    <lineage>
        <taxon>Bacteria</taxon>
        <taxon>Bacillati</taxon>
        <taxon>Bacillota</taxon>
        <taxon>Clostridia</taxon>
        <taxon>Neomoorellales</taxon>
        <taxon>Neomoorellaceae</taxon>
        <taxon>Neomoorella</taxon>
    </lineage>
</organism>
<accession>A0A0S6UD76</accession>
<evidence type="ECO:0000313" key="1">
    <source>
        <dbReference type="EMBL" id="GAF26228.1"/>
    </source>
</evidence>
<proteinExistence type="predicted"/>
<reference evidence="1" key="1">
    <citation type="journal article" date="2014" name="Gene">
        <title>Genome-guided analysis of transformation efficiency and carbon dioxide assimilation by Moorella thermoacetica Y72.</title>
        <authorList>
            <person name="Tsukahara K."/>
            <person name="Kita A."/>
            <person name="Nakashimada Y."/>
            <person name="Hoshino T."/>
            <person name="Murakami K."/>
        </authorList>
    </citation>
    <scope>NUCLEOTIDE SEQUENCE [LARGE SCALE GENOMIC DNA]</scope>
    <source>
        <strain evidence="1">Y72</strain>
    </source>
</reference>
<sequence length="378" mass="40214">MPQSLVDLALILDRHRHQAVVLDALEDVHQGAGTVIGIDNLPVTQEVDPGQELLDSLQAGLIVAGEVVAVGKMEGIDIVIRRWIAPVDDLQGQAVGRGAAGTAALTLGEELFLRYLAGLGMVGDKDQFHLLVPAAQETHHPEEEGACDILLICPHGAGGIHHGQDYGAGLVADLLLPGFKAQVLRRNTADGQLALHGVALEVFQEGTFFIQVAHEALAAHVAKLISGGSHHRFLFLPEVGKLQVPEEHLLDFFQGDLGLVVIHPRFVAGPGPPASAFDDLTANNGPLPSTAAALAGMLPLVVVKAEVILLQAADGHPDHLFTPAHDDTLFSYDVRQVFFDGFPDLFLVPLLIQVTLAVQGPVFPGKVVLHRHRTSPPL</sequence>
<dbReference type="AlphaFoldDB" id="A0A0S6UD76"/>
<protein>
    <submittedName>
        <fullName evidence="1">2-polyprenyl-6-methoxyphenol hydroxylase and related FAD-dependent oxidoreductases</fullName>
    </submittedName>
</protein>